<evidence type="ECO:0000256" key="11">
    <source>
        <dbReference type="RuleBase" id="RU003658"/>
    </source>
</evidence>
<protein>
    <recommendedName>
        <fullName evidence="9 11">1-(5-phosphoribosyl)-5-[(5-phosphoribosylamino)methylideneamino] imidazole-4-carboxamide isomerase</fullName>
        <ecNumber evidence="9 11">5.3.1.16</ecNumber>
    </recommendedName>
    <alternativeName>
        <fullName evidence="9">Phosphoribosylformimino-5-aminoimidazole carboxamide ribotide isomerase</fullName>
    </alternativeName>
</protein>
<dbReference type="EMBL" id="CP001823">
    <property type="protein sequence ID" value="ACZ38357.1"/>
    <property type="molecule type" value="Genomic_DNA"/>
</dbReference>
<dbReference type="InterPro" id="IPR044524">
    <property type="entry name" value="Isoase_HisA-like"/>
</dbReference>
<dbReference type="EC" id="5.3.1.16" evidence="9 11"/>
<sequence length="254" mass="26621">MLIIPAIDLRGGRCVRLVQGDFARETAYDDDPVRVARRWADLGARWIHVVDLDGARAGKPMQLDLVRAIAEVGVPVELGGGLRSLADLDAAFTAGVSRAVLGTAAVERPSLMGEAVAQFGPERVVLGVDARGGRVAVRGWAETSDLAAEDVIAQARDAGVPRVIYTDIERDGTLTAPNFAAIAAIARVGLPVIASGGVARRDHLERLAAIAGVEAAIVGQALYTGALTIGSAEDWWVEPATSLPGMGEDHERAH</sequence>
<dbReference type="OrthoDB" id="9781903at2"/>
<dbReference type="InterPro" id="IPR023016">
    <property type="entry name" value="HisA/PriA"/>
</dbReference>
<organism evidence="12 13">
    <name type="scientific">Sphaerobacter thermophilus (strain ATCC 49802 / DSM 20745 / KCCM 41009 / NCIMB 13125 / S 6022)</name>
    <dbReference type="NCBI Taxonomy" id="479434"/>
    <lineage>
        <taxon>Bacteria</taxon>
        <taxon>Pseudomonadati</taxon>
        <taxon>Thermomicrobiota</taxon>
        <taxon>Thermomicrobia</taxon>
        <taxon>Sphaerobacterales</taxon>
        <taxon>Sphaerobacterineae</taxon>
        <taxon>Sphaerobacteraceae</taxon>
        <taxon>Sphaerobacter</taxon>
    </lineage>
</organism>
<dbReference type="FunFam" id="3.20.20.70:FF:000009">
    <property type="entry name" value="1-(5-phosphoribosyl)-5-[(5-phosphoribosylamino)methylideneamino] imidazole-4-carboxamide isomerase"/>
    <property type="match status" value="1"/>
</dbReference>
<dbReference type="InterPro" id="IPR006063">
    <property type="entry name" value="HisA_bact_arch"/>
</dbReference>
<dbReference type="GO" id="GO:0000162">
    <property type="term" value="P:L-tryptophan biosynthetic process"/>
    <property type="evidence" value="ECO:0007669"/>
    <property type="project" value="TreeGrafter"/>
</dbReference>
<proteinExistence type="inferred from homology"/>
<evidence type="ECO:0000256" key="4">
    <source>
        <dbReference type="ARBA" id="ARBA00009667"/>
    </source>
</evidence>
<evidence type="ECO:0000256" key="10">
    <source>
        <dbReference type="RuleBase" id="RU003657"/>
    </source>
</evidence>
<keyword evidence="13" id="KW-1185">Reference proteome</keyword>
<dbReference type="PANTHER" id="PTHR43090:SF2">
    <property type="entry name" value="1-(5-PHOSPHORIBOSYL)-5-[(5-PHOSPHORIBOSYLAMINO)METHYLIDENEAMINO] IMIDAZOLE-4-CARBOXAMIDE ISOMERASE"/>
    <property type="match status" value="1"/>
</dbReference>
<dbReference type="HOGENOM" id="CLU_048577_1_1_0"/>
<gene>
    <name evidence="9" type="primary">hisA</name>
    <name evidence="12" type="ordered locus">Sthe_0920</name>
</gene>
<dbReference type="NCBIfam" id="TIGR00007">
    <property type="entry name" value="1-(5-phosphoribosyl)-5-[(5-phosphoribosylamino)methylideneamino]imidazole-4-carboxamide isomerase"/>
    <property type="match status" value="1"/>
</dbReference>
<dbReference type="GO" id="GO:0003949">
    <property type="term" value="F:1-(5-phosphoribosyl)-5-[(5-phosphoribosylamino)methylideneamino]imidazole-4-carboxamide isomerase activity"/>
    <property type="evidence" value="ECO:0007669"/>
    <property type="project" value="UniProtKB-UniRule"/>
</dbReference>
<dbReference type="SUPFAM" id="SSF51366">
    <property type="entry name" value="Ribulose-phoshate binding barrel"/>
    <property type="match status" value="1"/>
</dbReference>
<dbReference type="KEGG" id="sti:Sthe_0920"/>
<comment type="pathway">
    <text evidence="3 9 11">Amino-acid biosynthesis; L-histidine biosynthesis; L-histidine from 5-phospho-alpha-D-ribose 1-diphosphate: step 4/9.</text>
</comment>
<reference evidence="13" key="1">
    <citation type="submission" date="2009-11" db="EMBL/GenBank/DDBJ databases">
        <title>The complete chromosome 1 of Sphaerobacter thermophilus DSM 20745.</title>
        <authorList>
            <person name="Lucas S."/>
            <person name="Copeland A."/>
            <person name="Lapidus A."/>
            <person name="Glavina del Rio T."/>
            <person name="Dalin E."/>
            <person name="Tice H."/>
            <person name="Bruce D."/>
            <person name="Goodwin L."/>
            <person name="Pitluck S."/>
            <person name="Kyrpides N."/>
            <person name="Mavromatis K."/>
            <person name="Ivanova N."/>
            <person name="Mikhailova N."/>
            <person name="LaButti K.M."/>
            <person name="Clum A."/>
            <person name="Sun H.I."/>
            <person name="Brettin T."/>
            <person name="Detter J.C."/>
            <person name="Han C."/>
            <person name="Larimer F."/>
            <person name="Land M."/>
            <person name="Hauser L."/>
            <person name="Markowitz V."/>
            <person name="Cheng J.F."/>
            <person name="Hugenholtz P."/>
            <person name="Woyke T."/>
            <person name="Wu D."/>
            <person name="Steenblock K."/>
            <person name="Schneider S."/>
            <person name="Pukall R."/>
            <person name="Goeker M."/>
            <person name="Klenk H.P."/>
            <person name="Eisen J.A."/>
        </authorList>
    </citation>
    <scope>NUCLEOTIDE SEQUENCE [LARGE SCALE GENOMIC DNA]</scope>
    <source>
        <strain evidence="13">ATCC 49802 / DSM 20745 / S 6022</strain>
    </source>
</reference>
<dbReference type="Pfam" id="PF00977">
    <property type="entry name" value="His_biosynth"/>
    <property type="match status" value="1"/>
</dbReference>
<keyword evidence="7 9" id="KW-0368">Histidine biosynthesis</keyword>
<feature type="active site" description="Proton donor" evidence="9">
    <location>
        <position position="129"/>
    </location>
</feature>
<dbReference type="InterPro" id="IPR011060">
    <property type="entry name" value="RibuloseP-bd_barrel"/>
</dbReference>
<dbReference type="FunCoup" id="D1C290">
    <property type="interactions" value="338"/>
</dbReference>
<dbReference type="UniPathway" id="UPA00031">
    <property type="reaction ID" value="UER00009"/>
</dbReference>
<dbReference type="InParanoid" id="D1C290"/>
<comment type="catalytic activity">
    <reaction evidence="1 9 11">
        <text>1-(5-phospho-beta-D-ribosyl)-5-[(5-phospho-beta-D-ribosylamino)methylideneamino]imidazole-4-carboxamide = 5-[(5-phospho-1-deoxy-D-ribulos-1-ylimino)methylamino]-1-(5-phospho-beta-D-ribosyl)imidazole-4-carboxamide</text>
        <dbReference type="Rhea" id="RHEA:15469"/>
        <dbReference type="ChEBI" id="CHEBI:58435"/>
        <dbReference type="ChEBI" id="CHEBI:58525"/>
        <dbReference type="EC" id="5.3.1.16"/>
    </reaction>
</comment>
<keyword evidence="8 9" id="KW-0413">Isomerase</keyword>
<evidence type="ECO:0000256" key="8">
    <source>
        <dbReference type="ARBA" id="ARBA00023235"/>
    </source>
</evidence>
<comment type="subcellular location">
    <subcellularLocation>
        <location evidence="2 9 11">Cytoplasm</location>
    </subcellularLocation>
</comment>
<dbReference type="eggNOG" id="COG0106">
    <property type="taxonomic scope" value="Bacteria"/>
</dbReference>
<evidence type="ECO:0000313" key="12">
    <source>
        <dbReference type="EMBL" id="ACZ38357.1"/>
    </source>
</evidence>
<evidence type="ECO:0000256" key="9">
    <source>
        <dbReference type="HAMAP-Rule" id="MF_01014"/>
    </source>
</evidence>
<reference evidence="12 13" key="2">
    <citation type="journal article" date="2010" name="Stand. Genomic Sci.">
        <title>Complete genome sequence of Desulfohalobium retbaense type strain (HR(100)).</title>
        <authorList>
            <person name="Spring S."/>
            <person name="Nolan M."/>
            <person name="Lapidus A."/>
            <person name="Glavina Del Rio T."/>
            <person name="Copeland A."/>
            <person name="Tice H."/>
            <person name="Cheng J.F."/>
            <person name="Lucas S."/>
            <person name="Land M."/>
            <person name="Chen F."/>
            <person name="Bruce D."/>
            <person name="Goodwin L."/>
            <person name="Pitluck S."/>
            <person name="Ivanova N."/>
            <person name="Mavromatis K."/>
            <person name="Mikhailova N."/>
            <person name="Pati A."/>
            <person name="Chen A."/>
            <person name="Palaniappan K."/>
            <person name="Hauser L."/>
            <person name="Chang Y.J."/>
            <person name="Jeffries C.D."/>
            <person name="Munk C."/>
            <person name="Kiss H."/>
            <person name="Chain P."/>
            <person name="Han C."/>
            <person name="Brettin T."/>
            <person name="Detter J.C."/>
            <person name="Schuler E."/>
            <person name="Goker M."/>
            <person name="Rohde M."/>
            <person name="Bristow J."/>
            <person name="Eisen J.A."/>
            <person name="Markowitz V."/>
            <person name="Hugenholtz P."/>
            <person name="Kyrpides N.C."/>
            <person name="Klenk H.P."/>
        </authorList>
    </citation>
    <scope>NUCLEOTIDE SEQUENCE [LARGE SCALE GENOMIC DNA]</scope>
    <source>
        <strain evidence="13">ATCC 49802 / DSM 20745 / S 6022</strain>
    </source>
</reference>
<feature type="active site" description="Proton acceptor" evidence="9">
    <location>
        <position position="8"/>
    </location>
</feature>
<evidence type="ECO:0000256" key="1">
    <source>
        <dbReference type="ARBA" id="ARBA00000901"/>
    </source>
</evidence>
<dbReference type="PANTHER" id="PTHR43090">
    <property type="entry name" value="1-(5-PHOSPHORIBOSYL)-5-[(5-PHOSPHORIBOSYLAMINO)METHYLIDENEAMINO] IMIDAZOLE-4-CARBOXAMIDE ISOMERASE"/>
    <property type="match status" value="1"/>
</dbReference>
<dbReference type="InterPro" id="IPR006062">
    <property type="entry name" value="His_biosynth"/>
</dbReference>
<dbReference type="STRING" id="479434.Sthe_0920"/>
<evidence type="ECO:0000256" key="7">
    <source>
        <dbReference type="ARBA" id="ARBA00023102"/>
    </source>
</evidence>
<dbReference type="Gene3D" id="3.20.20.70">
    <property type="entry name" value="Aldolase class I"/>
    <property type="match status" value="1"/>
</dbReference>
<dbReference type="CDD" id="cd04732">
    <property type="entry name" value="HisA"/>
    <property type="match status" value="1"/>
</dbReference>
<accession>D1C290</accession>
<name>D1C290_SPHTD</name>
<evidence type="ECO:0000256" key="6">
    <source>
        <dbReference type="ARBA" id="ARBA00022605"/>
    </source>
</evidence>
<evidence type="ECO:0000256" key="3">
    <source>
        <dbReference type="ARBA" id="ARBA00005133"/>
    </source>
</evidence>
<evidence type="ECO:0000256" key="5">
    <source>
        <dbReference type="ARBA" id="ARBA00022490"/>
    </source>
</evidence>
<dbReference type="InterPro" id="IPR013785">
    <property type="entry name" value="Aldolase_TIM"/>
</dbReference>
<evidence type="ECO:0000256" key="2">
    <source>
        <dbReference type="ARBA" id="ARBA00004496"/>
    </source>
</evidence>
<comment type="similarity">
    <text evidence="4 9 10">Belongs to the HisA/HisF family.</text>
</comment>
<keyword evidence="6 9" id="KW-0028">Amino-acid biosynthesis</keyword>
<dbReference type="AlphaFoldDB" id="D1C290"/>
<dbReference type="HAMAP" id="MF_01014">
    <property type="entry name" value="HisA"/>
    <property type="match status" value="1"/>
</dbReference>
<dbReference type="GO" id="GO:0000105">
    <property type="term" value="P:L-histidine biosynthetic process"/>
    <property type="evidence" value="ECO:0007669"/>
    <property type="project" value="UniProtKB-UniRule"/>
</dbReference>
<keyword evidence="5 9" id="KW-0963">Cytoplasm</keyword>
<dbReference type="Proteomes" id="UP000002027">
    <property type="component" value="Chromosome 1"/>
</dbReference>
<evidence type="ECO:0000313" key="13">
    <source>
        <dbReference type="Proteomes" id="UP000002027"/>
    </source>
</evidence>
<dbReference type="RefSeq" id="WP_012871404.1">
    <property type="nucleotide sequence ID" value="NC_013523.1"/>
</dbReference>
<dbReference type="GO" id="GO:0005737">
    <property type="term" value="C:cytoplasm"/>
    <property type="evidence" value="ECO:0007669"/>
    <property type="project" value="UniProtKB-SubCell"/>
</dbReference>